<dbReference type="InterPro" id="IPR001920">
    <property type="entry name" value="Asp/Glu_race"/>
</dbReference>
<proteinExistence type="predicted"/>
<reference evidence="2" key="1">
    <citation type="journal article" date="2019" name="Int. J. Syst. Evol. Microbiol.">
        <title>The Global Catalogue of Microorganisms (GCM) 10K type strain sequencing project: providing services to taxonomists for standard genome sequencing and annotation.</title>
        <authorList>
            <consortium name="The Broad Institute Genomics Platform"/>
            <consortium name="The Broad Institute Genome Sequencing Center for Infectious Disease"/>
            <person name="Wu L."/>
            <person name="Ma J."/>
        </authorList>
    </citation>
    <scope>NUCLEOTIDE SEQUENCE [LARGE SCALE GENOMIC DNA]</scope>
    <source>
        <strain evidence="2">CCM 8702</strain>
    </source>
</reference>
<dbReference type="InterPro" id="IPR015942">
    <property type="entry name" value="Asp/Glu/hydantoin_racemase"/>
</dbReference>
<dbReference type="Gene3D" id="3.40.50.1860">
    <property type="match status" value="1"/>
</dbReference>
<protein>
    <submittedName>
        <fullName evidence="1">Hydantoin racemase</fullName>
    </submittedName>
</protein>
<gene>
    <name evidence="1" type="ORF">GCM10007362_08830</name>
</gene>
<comment type="caution">
    <text evidence="1">The sequence shown here is derived from an EMBL/GenBank/DDBJ whole genome shotgun (WGS) entry which is preliminary data.</text>
</comment>
<keyword evidence="2" id="KW-1185">Reference proteome</keyword>
<dbReference type="EMBL" id="BMDD01000001">
    <property type="protein sequence ID" value="GGH71582.1"/>
    <property type="molecule type" value="Genomic_DNA"/>
</dbReference>
<dbReference type="Proteomes" id="UP000605427">
    <property type="component" value="Unassembled WGS sequence"/>
</dbReference>
<accession>A0ABQ1ZQK3</accession>
<evidence type="ECO:0000313" key="2">
    <source>
        <dbReference type="Proteomes" id="UP000605427"/>
    </source>
</evidence>
<dbReference type="Pfam" id="PF01177">
    <property type="entry name" value="Asp_Glu_race"/>
    <property type="match status" value="1"/>
</dbReference>
<organism evidence="1 2">
    <name type="scientific">Saccharibacillus endophyticus</name>
    <dbReference type="NCBI Taxonomy" id="2060666"/>
    <lineage>
        <taxon>Bacteria</taxon>
        <taxon>Bacillati</taxon>
        <taxon>Bacillota</taxon>
        <taxon>Bacilli</taxon>
        <taxon>Bacillales</taxon>
        <taxon>Paenibacillaceae</taxon>
        <taxon>Saccharibacillus</taxon>
    </lineage>
</organism>
<evidence type="ECO:0000313" key="1">
    <source>
        <dbReference type="EMBL" id="GGH71582.1"/>
    </source>
</evidence>
<dbReference type="RefSeq" id="WP_172239619.1">
    <property type="nucleotide sequence ID" value="NZ_BMDD01000001.1"/>
</dbReference>
<sequence length="211" mass="22318">MLGIIRVITMQRQADIDQHGLLIQKDSGIRTLSACIPNQPNGVYDEATEAESLPKIVALARELELRGCRAIGISCAADPALEEARLAVGVPVYGAGSCAARRALRIAPRVGVLTILEEIPPLIYEVLGQAYIGMDRPEGVVTTLDLQTPSGREAAIEAARRLQARGAEVLVLACTGFASIDFAAELFARTGIVAVDPILALGAEVVHDLTV</sequence>
<name>A0ABQ1ZQK3_9BACL</name>